<dbReference type="Proteomes" id="UP000054107">
    <property type="component" value="Unassembled WGS sequence"/>
</dbReference>
<evidence type="ECO:0000313" key="2">
    <source>
        <dbReference type="Proteomes" id="UP000054107"/>
    </source>
</evidence>
<protein>
    <submittedName>
        <fullName evidence="1">Uncharacterized protein</fullName>
    </submittedName>
</protein>
<organism evidence="1 2">
    <name type="scientific">Parasitella parasitica</name>
    <dbReference type="NCBI Taxonomy" id="35722"/>
    <lineage>
        <taxon>Eukaryota</taxon>
        <taxon>Fungi</taxon>
        <taxon>Fungi incertae sedis</taxon>
        <taxon>Mucoromycota</taxon>
        <taxon>Mucoromycotina</taxon>
        <taxon>Mucoromycetes</taxon>
        <taxon>Mucorales</taxon>
        <taxon>Mucorineae</taxon>
        <taxon>Mucoraceae</taxon>
        <taxon>Parasitella</taxon>
    </lineage>
</organism>
<dbReference type="EMBL" id="LN733047">
    <property type="protein sequence ID" value="CEP16279.1"/>
    <property type="molecule type" value="Genomic_DNA"/>
</dbReference>
<accession>A0A0B7NMW3</accession>
<proteinExistence type="predicted"/>
<evidence type="ECO:0000313" key="1">
    <source>
        <dbReference type="EMBL" id="CEP16279.1"/>
    </source>
</evidence>
<reference evidence="1 2" key="1">
    <citation type="submission" date="2014-09" db="EMBL/GenBank/DDBJ databases">
        <authorList>
            <person name="Ellenberger Sabrina"/>
        </authorList>
    </citation>
    <scope>NUCLEOTIDE SEQUENCE [LARGE SCALE GENOMIC DNA]</scope>
    <source>
        <strain evidence="1 2">CBS 412.66</strain>
    </source>
</reference>
<gene>
    <name evidence="1" type="primary">PARPA_10535.1 scaffold 41154</name>
</gene>
<keyword evidence="2" id="KW-1185">Reference proteome</keyword>
<name>A0A0B7NMW3_9FUNG</name>
<sequence length="148" mass="17362">MKENAFQKRKLNAAEDGKSIKIEEVEAVDFNESEEDDEESEDESSVLYHKSEYGSLLPKIYYAISPTIDEKSYDAIINIKADGFCGSRTIAYRVSDDQDLFMNVKFAMRDHLITVQEKYRALFSLFDELGRDHHLWYFKAGRRRNDWN</sequence>
<dbReference type="AlphaFoldDB" id="A0A0B7NMW3"/>
<dbReference type="OrthoDB" id="2379842at2759"/>